<comment type="caution">
    <text evidence="3">The sequence shown here is derived from an EMBL/GenBank/DDBJ whole genome shotgun (WGS) entry which is preliminary data.</text>
</comment>
<feature type="region of interest" description="Disordered" evidence="1">
    <location>
        <begin position="268"/>
        <end position="333"/>
    </location>
</feature>
<accession>A0AAD4H1Q8</accession>
<dbReference type="InterPro" id="IPR015915">
    <property type="entry name" value="Kelch-typ_b-propeller"/>
</dbReference>
<dbReference type="AlphaFoldDB" id="A0AAD4H1Q8"/>
<evidence type="ECO:0008006" key="5">
    <source>
        <dbReference type="Google" id="ProtNLM"/>
    </source>
</evidence>
<dbReference type="EMBL" id="JAAAIL010002093">
    <property type="protein sequence ID" value="KAG0260629.1"/>
    <property type="molecule type" value="Genomic_DNA"/>
</dbReference>
<dbReference type="Gene3D" id="2.120.10.80">
    <property type="entry name" value="Kelch-type beta propeller"/>
    <property type="match status" value="1"/>
</dbReference>
<evidence type="ECO:0000313" key="4">
    <source>
        <dbReference type="Proteomes" id="UP001194580"/>
    </source>
</evidence>
<evidence type="ECO:0000256" key="1">
    <source>
        <dbReference type="SAM" id="MobiDB-lite"/>
    </source>
</evidence>
<feature type="transmembrane region" description="Helical" evidence="2">
    <location>
        <begin position="241"/>
        <end position="261"/>
    </location>
</feature>
<name>A0AAD4H1Q8_9FUNG</name>
<keyword evidence="2" id="KW-0812">Transmembrane</keyword>
<feature type="compositionally biased region" description="Low complexity" evidence="1">
    <location>
        <begin position="268"/>
        <end position="277"/>
    </location>
</feature>
<gene>
    <name evidence="3" type="ORF">BGZ95_004390</name>
</gene>
<feature type="compositionally biased region" description="Basic and acidic residues" evidence="1">
    <location>
        <begin position="303"/>
        <end position="313"/>
    </location>
</feature>
<protein>
    <recommendedName>
        <fullName evidence="5">Galactose oxidase</fullName>
    </recommendedName>
</protein>
<organism evidence="3 4">
    <name type="scientific">Linnemannia exigua</name>
    <dbReference type="NCBI Taxonomy" id="604196"/>
    <lineage>
        <taxon>Eukaryota</taxon>
        <taxon>Fungi</taxon>
        <taxon>Fungi incertae sedis</taxon>
        <taxon>Mucoromycota</taxon>
        <taxon>Mortierellomycotina</taxon>
        <taxon>Mortierellomycetes</taxon>
        <taxon>Mortierellales</taxon>
        <taxon>Mortierellaceae</taxon>
        <taxon>Linnemannia</taxon>
    </lineage>
</organism>
<dbReference type="SUPFAM" id="SSF117281">
    <property type="entry name" value="Kelch motif"/>
    <property type="match status" value="1"/>
</dbReference>
<keyword evidence="4" id="KW-1185">Reference proteome</keyword>
<feature type="region of interest" description="Disordered" evidence="1">
    <location>
        <begin position="425"/>
        <end position="500"/>
    </location>
</feature>
<feature type="region of interest" description="Disordered" evidence="1">
    <location>
        <begin position="220"/>
        <end position="239"/>
    </location>
</feature>
<evidence type="ECO:0000313" key="3">
    <source>
        <dbReference type="EMBL" id="KAG0260629.1"/>
    </source>
</evidence>
<feature type="region of interest" description="Disordered" evidence="1">
    <location>
        <begin position="347"/>
        <end position="409"/>
    </location>
</feature>
<feature type="compositionally biased region" description="Polar residues" evidence="1">
    <location>
        <begin position="365"/>
        <end position="381"/>
    </location>
</feature>
<evidence type="ECO:0000256" key="2">
    <source>
        <dbReference type="SAM" id="Phobius"/>
    </source>
</evidence>
<keyword evidence="2" id="KW-1133">Transmembrane helix</keyword>
<dbReference type="Proteomes" id="UP001194580">
    <property type="component" value="Unassembled WGS sequence"/>
</dbReference>
<feature type="compositionally biased region" description="Low complexity" evidence="1">
    <location>
        <begin position="457"/>
        <end position="472"/>
    </location>
</feature>
<sequence>MQGGLSATGTTRTKVNQFMGLDLTLSTWSTSNPPWKYFLNTKYPDNVNRPYTPPPNSSHHSMTTARDQDNLFVWDPTQEYPWYTYDLKSSYWNRFQIPNITVTQTPGARNGVDLDASLLDAYAYGGSKMIVFGGHGLDGVAKADIYFFEPSTRQWTTGKATDPAQARTNMACVVAGDSFIAWGGENGQNIMDGIPIVYDLKNNQWTTQFNRIATATTTSGAIPSATSNSATSPSSESETNAAAIGGAGAVVVITLVGFLLYRRRNSRQNSNINSSDSNESRNRFTTGTNNKNDNDAAGLSARDPQDTDGDYKRASYLSSGIPSPVPPMLMPRQTDDRDALYGRFVTHFSKTPPTGPHSAMRDPQGNDQPRQMQYFSSATNENKAEWSDDSSSNITHPSPPPIPARPSHIRDLKNNTTAEELLTYSIDESDSRSVQPYAMSPPQSPTSPWFPRSGLNPEPKSGPVPVSGSESVCQQRPGACEDDGEYSGRKGGAGEESTGS</sequence>
<feature type="compositionally biased region" description="Low complexity" evidence="1">
    <location>
        <begin position="223"/>
        <end position="239"/>
    </location>
</feature>
<reference evidence="3" key="1">
    <citation type="journal article" date="2020" name="Fungal Divers.">
        <title>Resolving the Mortierellaceae phylogeny through synthesis of multi-gene phylogenetics and phylogenomics.</title>
        <authorList>
            <person name="Vandepol N."/>
            <person name="Liber J."/>
            <person name="Desiro A."/>
            <person name="Na H."/>
            <person name="Kennedy M."/>
            <person name="Barry K."/>
            <person name="Grigoriev I.V."/>
            <person name="Miller A.N."/>
            <person name="O'Donnell K."/>
            <person name="Stajich J.E."/>
            <person name="Bonito G."/>
        </authorList>
    </citation>
    <scope>NUCLEOTIDE SEQUENCE</scope>
    <source>
        <strain evidence="3">NRRL 28262</strain>
    </source>
</reference>
<proteinExistence type="predicted"/>
<keyword evidence="2" id="KW-0472">Membrane</keyword>